<keyword evidence="2" id="KW-1185">Reference proteome</keyword>
<gene>
    <name evidence="1" type="ORF">DHETER_LOCUS13169</name>
</gene>
<dbReference type="Proteomes" id="UP000789702">
    <property type="component" value="Unassembled WGS sequence"/>
</dbReference>
<accession>A0ACA9PVA8</accession>
<reference evidence="1" key="1">
    <citation type="submission" date="2021-06" db="EMBL/GenBank/DDBJ databases">
        <authorList>
            <person name="Kallberg Y."/>
            <person name="Tangrot J."/>
            <person name="Rosling A."/>
        </authorList>
    </citation>
    <scope>NUCLEOTIDE SEQUENCE</scope>
    <source>
        <strain evidence="1">IL203A</strain>
    </source>
</reference>
<evidence type="ECO:0000313" key="2">
    <source>
        <dbReference type="Proteomes" id="UP000789702"/>
    </source>
</evidence>
<protein>
    <submittedName>
        <fullName evidence="1">11014_t:CDS:1</fullName>
    </submittedName>
</protein>
<evidence type="ECO:0000313" key="1">
    <source>
        <dbReference type="EMBL" id="CAG8726520.1"/>
    </source>
</evidence>
<feature type="non-terminal residue" evidence="1">
    <location>
        <position position="428"/>
    </location>
</feature>
<feature type="non-terminal residue" evidence="1">
    <location>
        <position position="1"/>
    </location>
</feature>
<proteinExistence type="predicted"/>
<dbReference type="EMBL" id="CAJVPU010034903">
    <property type="protein sequence ID" value="CAG8726520.1"/>
    <property type="molecule type" value="Genomic_DNA"/>
</dbReference>
<organism evidence="1 2">
    <name type="scientific">Dentiscutata heterogama</name>
    <dbReference type="NCBI Taxonomy" id="1316150"/>
    <lineage>
        <taxon>Eukaryota</taxon>
        <taxon>Fungi</taxon>
        <taxon>Fungi incertae sedis</taxon>
        <taxon>Mucoromycota</taxon>
        <taxon>Glomeromycotina</taxon>
        <taxon>Glomeromycetes</taxon>
        <taxon>Diversisporales</taxon>
        <taxon>Gigasporaceae</taxon>
        <taxon>Dentiscutata</taxon>
    </lineage>
</organism>
<comment type="caution">
    <text evidence="1">The sequence shown here is derived from an EMBL/GenBank/DDBJ whole genome shotgun (WGS) entry which is preliminary data.</text>
</comment>
<name>A0ACA9PVA8_9GLOM</name>
<sequence length="428" mass="49875">TPDFSDSSDSSDSPNSLEFELKMYDIINLKNEDGSTSEKGLKSENGSKSENEPNREDENEAGEEVEEEEQELSYRKFSRIHTDTKLPFTEMQLDWIMNASKSIFTWSVAVSDKSTNSSKFRLLAISCISIKDMEYYKEYYKKIDPKEIQNIQNNGFTFVFIINNDCTIKNTEDKELLIKYGGIVKLFYEKDYIAEQDADDHFLILLTLSGIHKYHIKNKSTYNIQKLKYPKRIYTSIFSNITFYFDALVDCNDLYNYICSYIQLCINKHYILVDTLKENIKYMELYDLKTNQLVNTFQRQILCKSTLWEFPSSYTISNNGKLLAYLSFPIKGITIYSIECGLEIAELANILDTSIFKTVDGLERMFLHFFYNDEKLLIYFSESETSSAVWAIWDIFGSLRDSVKLNQQKFILKFPSIVDYELADVSNS</sequence>